<keyword evidence="1" id="KW-1133">Transmembrane helix</keyword>
<feature type="transmembrane region" description="Helical" evidence="1">
    <location>
        <begin position="125"/>
        <end position="144"/>
    </location>
</feature>
<proteinExistence type="predicted"/>
<evidence type="ECO:0000313" key="4">
    <source>
        <dbReference type="Proteomes" id="UP000193944"/>
    </source>
</evidence>
<evidence type="ECO:0000256" key="1">
    <source>
        <dbReference type="SAM" id="Phobius"/>
    </source>
</evidence>
<dbReference type="Pfam" id="PF00226">
    <property type="entry name" value="DnaJ"/>
    <property type="match status" value="1"/>
</dbReference>
<reference evidence="3 4" key="2">
    <citation type="submission" date="2016-08" db="EMBL/GenBank/DDBJ databases">
        <title>Pervasive Adenine N6-methylation of Active Genes in Fungi.</title>
        <authorList>
            <consortium name="DOE Joint Genome Institute"/>
            <person name="Mondo S.J."/>
            <person name="Dannebaum R.O."/>
            <person name="Kuo R.C."/>
            <person name="Labutti K."/>
            <person name="Haridas S."/>
            <person name="Kuo A."/>
            <person name="Salamov A."/>
            <person name="Ahrendt S.R."/>
            <person name="Lipzen A."/>
            <person name="Sullivan W."/>
            <person name="Andreopoulos W.B."/>
            <person name="Clum A."/>
            <person name="Lindquist E."/>
            <person name="Daum C."/>
            <person name="Ramamoorthy G.K."/>
            <person name="Gryganskyi A."/>
            <person name="Culley D."/>
            <person name="Magnuson J.K."/>
            <person name="James T.Y."/>
            <person name="O'Malley M.A."/>
            <person name="Stajich J.E."/>
            <person name="Spatafora J.W."/>
            <person name="Visel A."/>
            <person name="Grigoriev I.V."/>
        </authorList>
    </citation>
    <scope>NUCLEOTIDE SEQUENCE [LARGE SCALE GENOMIC DNA]</scope>
    <source>
        <strain evidence="3 4">S4</strain>
    </source>
</reference>
<dbReference type="GO" id="GO:0071218">
    <property type="term" value="P:cellular response to misfolded protein"/>
    <property type="evidence" value="ECO:0007669"/>
    <property type="project" value="TreeGrafter"/>
</dbReference>
<feature type="transmembrane region" description="Helical" evidence="1">
    <location>
        <begin position="92"/>
        <end position="113"/>
    </location>
</feature>
<comment type="caution">
    <text evidence="3">The sequence shown here is derived from an EMBL/GenBank/DDBJ whole genome shotgun (WGS) entry which is preliminary data.</text>
</comment>
<dbReference type="GO" id="GO:0005789">
    <property type="term" value="C:endoplasmic reticulum membrane"/>
    <property type="evidence" value="ECO:0007669"/>
    <property type="project" value="TreeGrafter"/>
</dbReference>
<feature type="transmembrane region" description="Helical" evidence="1">
    <location>
        <begin position="228"/>
        <end position="249"/>
    </location>
</feature>
<dbReference type="AlphaFoldDB" id="A0A1Y1WIK4"/>
<dbReference type="PANTHER" id="PTHR43908">
    <property type="entry name" value="AT29763P-RELATED"/>
    <property type="match status" value="1"/>
</dbReference>
<dbReference type="EMBL" id="MCFG01000391">
    <property type="protein sequence ID" value="ORX73411.1"/>
    <property type="molecule type" value="Genomic_DNA"/>
</dbReference>
<dbReference type="CDD" id="cd06257">
    <property type="entry name" value="DnaJ"/>
    <property type="match status" value="1"/>
</dbReference>
<keyword evidence="1" id="KW-0812">Transmembrane</keyword>
<name>A0A1Y1WIK4_9FUNG</name>
<keyword evidence="4" id="KW-1185">Reference proteome</keyword>
<dbReference type="GO" id="GO:0030544">
    <property type="term" value="F:Hsp70 protein binding"/>
    <property type="evidence" value="ECO:0007669"/>
    <property type="project" value="TreeGrafter"/>
</dbReference>
<accession>A0A1Y1WIK4</accession>
<sequence length="433" mass="51136">MDSQETLHEKTLYEILGVPTNATKEEIRKAYRKQALKYHPDKNPNAEEEFKKIKFAQEILTDDKKRKYYDFGGEKILEYLDDDSPLMSIDSFSFYIIIITIILIFAVIFLILITLRKEKSVTWNWFIIFIPLYIIDVLLFSFLIKISKVIANYGQNGTANEEYNKTGCFEDDESNRLRQIRRQKIKNFIKNFIFNKALILFILFVAQQFLVIVYLYDPKLLSPLQLAIPYILYEIFILGISIYQTYMYFKNRKETQTTIMEEKNEPIHFLTRTYIVQIYRVIQMILIFTNLENHYASWSIIFIPSYLLALIMYIRLQCTESNMAKTYSFFLVPFFIFYYPTLILLVIYLCNYPYSFIITCIPVFIVMGIGLCCISCCVCAYNTEGKFDSSRISIPNTNSISYISEDKQIESSEMINMDRFLNPSLSNDIRINI</sequence>
<dbReference type="PRINTS" id="PR00625">
    <property type="entry name" value="JDOMAIN"/>
</dbReference>
<gene>
    <name evidence="3" type="ORF">BCR32DRAFT_272217</name>
</gene>
<dbReference type="SMART" id="SM00271">
    <property type="entry name" value="DnaJ"/>
    <property type="match status" value="1"/>
</dbReference>
<dbReference type="InterPro" id="IPR001623">
    <property type="entry name" value="DnaJ_domain"/>
</dbReference>
<feature type="transmembrane region" description="Helical" evidence="1">
    <location>
        <begin position="326"/>
        <end position="348"/>
    </location>
</feature>
<dbReference type="InterPro" id="IPR051100">
    <property type="entry name" value="DnaJ_subfamily_B/C"/>
</dbReference>
<dbReference type="STRING" id="1754192.A0A1Y1WIK4"/>
<dbReference type="Gene3D" id="1.10.287.110">
    <property type="entry name" value="DnaJ domain"/>
    <property type="match status" value="1"/>
</dbReference>
<dbReference type="PROSITE" id="PS50076">
    <property type="entry name" value="DNAJ_2"/>
    <property type="match status" value="1"/>
</dbReference>
<feature type="transmembrane region" description="Helical" evidence="1">
    <location>
        <begin position="269"/>
        <end position="289"/>
    </location>
</feature>
<evidence type="ECO:0000313" key="3">
    <source>
        <dbReference type="EMBL" id="ORX73411.1"/>
    </source>
</evidence>
<reference evidence="3 4" key="1">
    <citation type="submission" date="2016-08" db="EMBL/GenBank/DDBJ databases">
        <title>A Parts List for Fungal Cellulosomes Revealed by Comparative Genomics.</title>
        <authorList>
            <consortium name="DOE Joint Genome Institute"/>
            <person name="Haitjema C.H."/>
            <person name="Gilmore S.P."/>
            <person name="Henske J.K."/>
            <person name="Solomon K.V."/>
            <person name="De Groot R."/>
            <person name="Kuo A."/>
            <person name="Mondo S.J."/>
            <person name="Salamov A.A."/>
            <person name="Labutti K."/>
            <person name="Zhao Z."/>
            <person name="Chiniquy J."/>
            <person name="Barry K."/>
            <person name="Brewer H.M."/>
            <person name="Purvine S.O."/>
            <person name="Wright A.T."/>
            <person name="Boxma B."/>
            <person name="Van Alen T."/>
            <person name="Hackstein J.H."/>
            <person name="Baker S.E."/>
            <person name="Grigoriev I.V."/>
            <person name="O'Malley M.A."/>
        </authorList>
    </citation>
    <scope>NUCLEOTIDE SEQUENCE [LARGE SCALE GENOMIC DNA]</scope>
    <source>
        <strain evidence="3 4">S4</strain>
    </source>
</reference>
<organism evidence="3 4">
    <name type="scientific">Anaeromyces robustus</name>
    <dbReference type="NCBI Taxonomy" id="1754192"/>
    <lineage>
        <taxon>Eukaryota</taxon>
        <taxon>Fungi</taxon>
        <taxon>Fungi incertae sedis</taxon>
        <taxon>Chytridiomycota</taxon>
        <taxon>Chytridiomycota incertae sedis</taxon>
        <taxon>Neocallimastigomycetes</taxon>
        <taxon>Neocallimastigales</taxon>
        <taxon>Neocallimastigaceae</taxon>
        <taxon>Anaeromyces</taxon>
    </lineage>
</organism>
<dbReference type="Proteomes" id="UP000193944">
    <property type="component" value="Unassembled WGS sequence"/>
</dbReference>
<feature type="transmembrane region" description="Helical" evidence="1">
    <location>
        <begin position="295"/>
        <end position="314"/>
    </location>
</feature>
<dbReference type="PANTHER" id="PTHR43908:SF3">
    <property type="entry name" value="AT29763P-RELATED"/>
    <property type="match status" value="1"/>
</dbReference>
<keyword evidence="1" id="KW-0472">Membrane</keyword>
<dbReference type="InterPro" id="IPR036869">
    <property type="entry name" value="J_dom_sf"/>
</dbReference>
<evidence type="ECO:0000259" key="2">
    <source>
        <dbReference type="PROSITE" id="PS50076"/>
    </source>
</evidence>
<feature type="transmembrane region" description="Helical" evidence="1">
    <location>
        <begin position="192"/>
        <end position="216"/>
    </location>
</feature>
<protein>
    <submittedName>
        <fullName evidence="3">DnaJ-domain-containing protein</fullName>
    </submittedName>
</protein>
<feature type="transmembrane region" description="Helical" evidence="1">
    <location>
        <begin position="354"/>
        <end position="381"/>
    </location>
</feature>
<feature type="domain" description="J" evidence="2">
    <location>
        <begin position="11"/>
        <end position="73"/>
    </location>
</feature>
<dbReference type="OrthoDB" id="10250354at2759"/>
<dbReference type="SUPFAM" id="SSF46565">
    <property type="entry name" value="Chaperone J-domain"/>
    <property type="match status" value="1"/>
</dbReference>